<dbReference type="InterPro" id="IPR008258">
    <property type="entry name" value="Transglycosylase_SLT_dom_1"/>
</dbReference>
<reference evidence="4 5" key="1">
    <citation type="submission" date="2019-01" db="EMBL/GenBank/DDBJ databases">
        <authorList>
            <person name="Chen W.-M."/>
        </authorList>
    </citation>
    <scope>NUCLEOTIDE SEQUENCE [LARGE SCALE GENOMIC DNA]</scope>
    <source>
        <strain evidence="4 5">FSY-9</strain>
    </source>
</reference>
<dbReference type="Gene3D" id="1.10.530.10">
    <property type="match status" value="1"/>
</dbReference>
<evidence type="ECO:0000256" key="2">
    <source>
        <dbReference type="ARBA" id="ARBA00009387"/>
    </source>
</evidence>
<evidence type="ECO:0000313" key="4">
    <source>
        <dbReference type="EMBL" id="RVU03324.1"/>
    </source>
</evidence>
<proteinExistence type="inferred from homology"/>
<keyword evidence="5" id="KW-1185">Reference proteome</keyword>
<dbReference type="SUPFAM" id="SSF53955">
    <property type="entry name" value="Lysozyme-like"/>
    <property type="match status" value="1"/>
</dbReference>
<feature type="domain" description="Transglycosylase SLT" evidence="3">
    <location>
        <begin position="3"/>
        <end position="99"/>
    </location>
</feature>
<evidence type="ECO:0000256" key="1">
    <source>
        <dbReference type="ARBA" id="ARBA00007734"/>
    </source>
</evidence>
<sequence>MAEAACETGLPVHLFDALIIQESRYNPVAVSPKGATGLAQLMPSSARILGVRNILDPRENMRGGARYLRALLDEFGRFDLALAAYNAGAGRVRATGRVPRINETIHYVSSILVTMQRQLSAPMPLRE</sequence>
<protein>
    <submittedName>
        <fullName evidence="4">Lytic transglycosylase domain-containing protein</fullName>
    </submittedName>
</protein>
<comment type="similarity">
    <text evidence="1">Belongs to the transglycosylase Slt family.</text>
</comment>
<dbReference type="OrthoDB" id="9815002at2"/>
<dbReference type="InterPro" id="IPR023346">
    <property type="entry name" value="Lysozyme-like_dom_sf"/>
</dbReference>
<evidence type="ECO:0000259" key="3">
    <source>
        <dbReference type="Pfam" id="PF01464"/>
    </source>
</evidence>
<comment type="caution">
    <text evidence="4">The sequence shown here is derived from an EMBL/GenBank/DDBJ whole genome shotgun (WGS) entry which is preliminary data.</text>
</comment>
<dbReference type="AlphaFoldDB" id="A0A3S3TKS9"/>
<gene>
    <name evidence="4" type="ORF">EOE18_16375</name>
</gene>
<name>A0A3S3TKS9_9SPHN</name>
<dbReference type="PANTHER" id="PTHR37423">
    <property type="entry name" value="SOLUBLE LYTIC MUREIN TRANSGLYCOSYLASE-RELATED"/>
    <property type="match status" value="1"/>
</dbReference>
<organism evidence="4 5">
    <name type="scientific">Novosphingobium umbonatum</name>
    <dbReference type="NCBI Taxonomy" id="1908524"/>
    <lineage>
        <taxon>Bacteria</taxon>
        <taxon>Pseudomonadati</taxon>
        <taxon>Pseudomonadota</taxon>
        <taxon>Alphaproteobacteria</taxon>
        <taxon>Sphingomonadales</taxon>
        <taxon>Sphingomonadaceae</taxon>
        <taxon>Novosphingobium</taxon>
    </lineage>
</organism>
<accession>A0A3S3TKS9</accession>
<dbReference type="Proteomes" id="UP000282837">
    <property type="component" value="Unassembled WGS sequence"/>
</dbReference>
<dbReference type="PANTHER" id="PTHR37423:SF2">
    <property type="entry name" value="MEMBRANE-BOUND LYTIC MUREIN TRANSGLYCOSYLASE C"/>
    <property type="match status" value="1"/>
</dbReference>
<dbReference type="EMBL" id="SACO01000017">
    <property type="protein sequence ID" value="RVU03324.1"/>
    <property type="molecule type" value="Genomic_DNA"/>
</dbReference>
<dbReference type="CDD" id="cd00254">
    <property type="entry name" value="LT-like"/>
    <property type="match status" value="1"/>
</dbReference>
<comment type="similarity">
    <text evidence="2">Belongs to the virb1 family.</text>
</comment>
<evidence type="ECO:0000313" key="5">
    <source>
        <dbReference type="Proteomes" id="UP000282837"/>
    </source>
</evidence>
<dbReference type="Pfam" id="PF01464">
    <property type="entry name" value="SLT"/>
    <property type="match status" value="1"/>
</dbReference>